<keyword evidence="4 6" id="KW-1133">Transmembrane helix</keyword>
<sequence>MNLRDFRIGWRLLLQQPAYSAVVIGGLAIGFAACFLLFGYVSYCFNYDSHVPEPERVHLVKQRANFFPSPGWQARSFLSLRDMVQASGMADEASIAFDLKRTLRNGDRLREFTLLAVDPGIQTILGIHPVQGDLRAALTIPDGLALTVSAARQLFGHEAVLGRIVTTGAMSLQVRALLPDPPTNSTQDYTVLVGTGSSAWPDAERRRAFEHGGTSRIYVRLASGAKVSALAAYLQQAYNASPQAASFRNGPLGQGLNGRAVADIDLLPLRAAYFDPDLARPGGEQTNHGQISEVIGLSAMGVLILLLGTINYVNLTSVRTLARQREIGIRKLLGVTAPRLARQFLAESVLVSLLSAFAGMLLAWLLLPVFSDLVNRRLEGVFTPGHCAAALSFAVLTGVCAGAYPASLALRALPAAALAARGNSDTIAGLWLRRLLTVVQFASAMALSAAALAVGWQTYYAMHAKPGFDTDAMRVIRLPNHAAATPQASAFLDALRRLPGIEGVAAVSEPPGQDDMSMSSVELPDGRQLMLESKQVTAEFFPLHGLKPRYGRLFDPAIDTDDSGRGDATVLNEQAARELGYAAPQDAVGKRPARGMLVIGIAPDLRFHSLHQEVDSIVYTLARPSVVTLRSHESTVAIHELIAPLWRRFYPNDVLEVVSEQSIIEARYAADSRLTRILAIGSLVAISLSGFGIYVLSAYRVQRNRREIVMRKLFGAGPFDIARMMIREFSLLVGAGAAIGLPLAAIATDRYLAGYVERAPIGQWTLAAALAAALLVALLATARHTATAMRMRPAAALHD</sequence>
<feature type="domain" description="ABC3 transporter permease C-terminal" evidence="7">
    <location>
        <begin position="680"/>
        <end position="782"/>
    </location>
</feature>
<dbReference type="EMBL" id="WWCW01000002">
    <property type="protein sequence ID" value="MYM85755.1"/>
    <property type="molecule type" value="Genomic_DNA"/>
</dbReference>
<comment type="caution">
    <text evidence="9">The sequence shown here is derived from an EMBL/GenBank/DDBJ whole genome shotgun (WGS) entry which is preliminary data.</text>
</comment>
<dbReference type="PANTHER" id="PTHR30572:SF18">
    <property type="entry name" value="ABC-TYPE MACROLIDE FAMILY EXPORT SYSTEM PERMEASE COMPONENT 2"/>
    <property type="match status" value="1"/>
</dbReference>
<feature type="domain" description="MacB-like periplasmic core" evidence="8">
    <location>
        <begin position="20"/>
        <end position="236"/>
    </location>
</feature>
<keyword evidence="5 6" id="KW-0472">Membrane</keyword>
<dbReference type="Pfam" id="PF12704">
    <property type="entry name" value="MacB_PCD"/>
    <property type="match status" value="1"/>
</dbReference>
<dbReference type="PANTHER" id="PTHR30572">
    <property type="entry name" value="MEMBRANE COMPONENT OF TRANSPORTER-RELATED"/>
    <property type="match status" value="1"/>
</dbReference>
<evidence type="ECO:0000256" key="2">
    <source>
        <dbReference type="ARBA" id="ARBA00022475"/>
    </source>
</evidence>
<feature type="transmembrane region" description="Helical" evidence="6">
    <location>
        <begin position="349"/>
        <end position="370"/>
    </location>
</feature>
<organism evidence="9 10">
    <name type="scientific">Duganella vulcania</name>
    <dbReference type="NCBI Taxonomy" id="2692166"/>
    <lineage>
        <taxon>Bacteria</taxon>
        <taxon>Pseudomonadati</taxon>
        <taxon>Pseudomonadota</taxon>
        <taxon>Betaproteobacteria</taxon>
        <taxon>Burkholderiales</taxon>
        <taxon>Oxalobacteraceae</taxon>
        <taxon>Telluria group</taxon>
        <taxon>Duganella</taxon>
    </lineage>
</organism>
<dbReference type="InterPro" id="IPR050250">
    <property type="entry name" value="Macrolide_Exporter_MacB"/>
</dbReference>
<evidence type="ECO:0000256" key="4">
    <source>
        <dbReference type="ARBA" id="ARBA00022989"/>
    </source>
</evidence>
<feature type="transmembrane region" description="Helical" evidence="6">
    <location>
        <begin position="729"/>
        <end position="749"/>
    </location>
</feature>
<feature type="transmembrane region" description="Helical" evidence="6">
    <location>
        <begin position="294"/>
        <end position="315"/>
    </location>
</feature>
<dbReference type="PROSITE" id="PS51257">
    <property type="entry name" value="PROKAR_LIPOPROTEIN"/>
    <property type="match status" value="1"/>
</dbReference>
<feature type="transmembrane region" description="Helical" evidence="6">
    <location>
        <begin position="435"/>
        <end position="456"/>
    </location>
</feature>
<keyword evidence="3 6" id="KW-0812">Transmembrane</keyword>
<evidence type="ECO:0000313" key="10">
    <source>
        <dbReference type="Proteomes" id="UP000470302"/>
    </source>
</evidence>
<feature type="transmembrane region" description="Helical" evidence="6">
    <location>
        <begin position="21"/>
        <end position="43"/>
    </location>
</feature>
<keyword evidence="2" id="KW-1003">Cell membrane</keyword>
<gene>
    <name evidence="9" type="ORF">GTP91_01025</name>
</gene>
<evidence type="ECO:0000259" key="8">
    <source>
        <dbReference type="Pfam" id="PF12704"/>
    </source>
</evidence>
<dbReference type="Pfam" id="PF02687">
    <property type="entry name" value="FtsX"/>
    <property type="match status" value="2"/>
</dbReference>
<dbReference type="AlphaFoldDB" id="A0A845FX94"/>
<dbReference type="Proteomes" id="UP000470302">
    <property type="component" value="Unassembled WGS sequence"/>
</dbReference>
<feature type="domain" description="ABC3 transporter permease C-terminal" evidence="7">
    <location>
        <begin position="299"/>
        <end position="412"/>
    </location>
</feature>
<dbReference type="InterPro" id="IPR003838">
    <property type="entry name" value="ABC3_permease_C"/>
</dbReference>
<evidence type="ECO:0000256" key="1">
    <source>
        <dbReference type="ARBA" id="ARBA00004651"/>
    </source>
</evidence>
<dbReference type="RefSeq" id="WP_161095094.1">
    <property type="nucleotide sequence ID" value="NZ_WWCW01000002.1"/>
</dbReference>
<protein>
    <submittedName>
        <fullName evidence="9">FtsX-like permease family protein</fullName>
    </submittedName>
</protein>
<evidence type="ECO:0000259" key="7">
    <source>
        <dbReference type="Pfam" id="PF02687"/>
    </source>
</evidence>
<accession>A0A845FX94</accession>
<proteinExistence type="predicted"/>
<evidence type="ECO:0000256" key="3">
    <source>
        <dbReference type="ARBA" id="ARBA00022692"/>
    </source>
</evidence>
<reference evidence="9 10" key="1">
    <citation type="submission" date="2020-01" db="EMBL/GenBank/DDBJ databases">
        <title>Novel species isolated from a subtropical stream in China.</title>
        <authorList>
            <person name="Lu H."/>
        </authorList>
    </citation>
    <scope>NUCLEOTIDE SEQUENCE [LARGE SCALE GENOMIC DNA]</scope>
    <source>
        <strain evidence="9 10">FT82W</strain>
    </source>
</reference>
<dbReference type="GO" id="GO:0022857">
    <property type="term" value="F:transmembrane transporter activity"/>
    <property type="evidence" value="ECO:0007669"/>
    <property type="project" value="TreeGrafter"/>
</dbReference>
<dbReference type="GO" id="GO:0005886">
    <property type="term" value="C:plasma membrane"/>
    <property type="evidence" value="ECO:0007669"/>
    <property type="project" value="UniProtKB-SubCell"/>
</dbReference>
<evidence type="ECO:0000313" key="9">
    <source>
        <dbReference type="EMBL" id="MYM85755.1"/>
    </source>
</evidence>
<name>A0A845FX94_9BURK</name>
<feature type="transmembrane region" description="Helical" evidence="6">
    <location>
        <begin position="390"/>
        <end position="414"/>
    </location>
</feature>
<feature type="transmembrane region" description="Helical" evidence="6">
    <location>
        <begin position="761"/>
        <end position="782"/>
    </location>
</feature>
<feature type="transmembrane region" description="Helical" evidence="6">
    <location>
        <begin position="677"/>
        <end position="696"/>
    </location>
</feature>
<comment type="subcellular location">
    <subcellularLocation>
        <location evidence="1">Cell membrane</location>
        <topology evidence="1">Multi-pass membrane protein</topology>
    </subcellularLocation>
</comment>
<evidence type="ECO:0000256" key="5">
    <source>
        <dbReference type="ARBA" id="ARBA00023136"/>
    </source>
</evidence>
<evidence type="ECO:0000256" key="6">
    <source>
        <dbReference type="SAM" id="Phobius"/>
    </source>
</evidence>
<dbReference type="InterPro" id="IPR025857">
    <property type="entry name" value="MacB_PCD"/>
</dbReference>